<dbReference type="AlphaFoldDB" id="A0A1J4MTZ5"/>
<evidence type="ECO:0000313" key="2">
    <source>
        <dbReference type="Proteomes" id="UP000186804"/>
    </source>
</evidence>
<comment type="caution">
    <text evidence="1">The sequence shown here is derived from an EMBL/GenBank/DDBJ whole genome shotgun (WGS) entry which is preliminary data.</text>
</comment>
<reference evidence="1 2" key="1">
    <citation type="submission" date="2016-10" db="EMBL/GenBank/DDBJ databases">
        <title>Reductive evolution of mitochondrial metabolism and differential evolution of invasion-related proteins in Cryptosporidium.</title>
        <authorList>
            <person name="Liu S."/>
            <person name="Roellig D.M."/>
            <person name="Guo Y."/>
            <person name="Li N."/>
            <person name="Frace M.A."/>
            <person name="Tang K."/>
            <person name="Zhang L."/>
            <person name="Feng Y."/>
            <person name="Xiao L."/>
        </authorList>
    </citation>
    <scope>NUCLEOTIDE SEQUENCE [LARGE SCALE GENOMIC DNA]</scope>
    <source>
        <strain evidence="1">30847</strain>
    </source>
</reference>
<evidence type="ECO:0000313" key="1">
    <source>
        <dbReference type="EMBL" id="OII77543.1"/>
    </source>
</evidence>
<sequence length="295" mass="34067">MTETEKILSDAFTIRKLLLSCQVYEEDIQQNIINYILQNESSISSSNRLLLLCNIVNRKIKRDILKQASLILRVFSSKLAIVPLICGIFNSSKSSVALNLAYYLNIPNVVLTKTIRKTLSMCYKSTISENIQNIEDYYKECNDLACGFLGDITKAIKQGKSVIFCGFHLNFPLLFQLNSNSIFPQPIFVNSEDSQISFPIYFRPSENNSANVLFIPFILKLDREENFRIYHKQYLYQKNIIKTLEFEDQLIQSILHNNLNLPIHTVKHNPKRPEITSKEIHSIILHSLNCLENKI</sequence>
<evidence type="ECO:0008006" key="3">
    <source>
        <dbReference type="Google" id="ProtNLM"/>
    </source>
</evidence>
<gene>
    <name evidence="1" type="ORF">cand_017030</name>
</gene>
<dbReference type="RefSeq" id="XP_067069389.1">
    <property type="nucleotide sequence ID" value="XM_067211937.1"/>
</dbReference>
<name>A0A1J4MTZ5_9CRYT</name>
<dbReference type="EMBL" id="LRBS01000034">
    <property type="protein sequence ID" value="OII77543.1"/>
    <property type="molecule type" value="Genomic_DNA"/>
</dbReference>
<keyword evidence="2" id="KW-1185">Reference proteome</keyword>
<dbReference type="OrthoDB" id="271259at2759"/>
<organism evidence="1 2">
    <name type="scientific">Cryptosporidium andersoni</name>
    <dbReference type="NCBI Taxonomy" id="117008"/>
    <lineage>
        <taxon>Eukaryota</taxon>
        <taxon>Sar</taxon>
        <taxon>Alveolata</taxon>
        <taxon>Apicomplexa</taxon>
        <taxon>Conoidasida</taxon>
        <taxon>Coccidia</taxon>
        <taxon>Eucoccidiorida</taxon>
        <taxon>Eimeriorina</taxon>
        <taxon>Cryptosporidiidae</taxon>
        <taxon>Cryptosporidium</taxon>
    </lineage>
</organism>
<accession>A0A1J4MTZ5</accession>
<dbReference type="Proteomes" id="UP000186804">
    <property type="component" value="Unassembled WGS sequence"/>
</dbReference>
<proteinExistence type="predicted"/>
<protein>
    <recommendedName>
        <fullName evidence="3">2-phosphoglycerate kinase</fullName>
    </recommendedName>
</protein>
<dbReference type="VEuPathDB" id="CryptoDB:cand_017030"/>
<dbReference type="GeneID" id="92365888"/>